<dbReference type="InterPro" id="IPR023192">
    <property type="entry name" value="TGS-like_dom_sf"/>
</dbReference>
<protein>
    <submittedName>
        <fullName evidence="6">Redox-regulated ATPase YchF</fullName>
    </submittedName>
</protein>
<dbReference type="CDD" id="cd04867">
    <property type="entry name" value="TGS_YchF_OLA1"/>
    <property type="match status" value="1"/>
</dbReference>
<evidence type="ECO:0000313" key="7">
    <source>
        <dbReference type="Proteomes" id="UP000178082"/>
    </source>
</evidence>
<evidence type="ECO:0000313" key="6">
    <source>
        <dbReference type="EMBL" id="OGL54460.1"/>
    </source>
</evidence>
<dbReference type="PANTHER" id="PTHR23305">
    <property type="entry name" value="OBG GTPASE FAMILY"/>
    <property type="match status" value="1"/>
</dbReference>
<dbReference type="NCBIfam" id="TIGR00092">
    <property type="entry name" value="redox-regulated ATPase YchF"/>
    <property type="match status" value="1"/>
</dbReference>
<evidence type="ECO:0000256" key="2">
    <source>
        <dbReference type="ARBA" id="ARBA00022741"/>
    </source>
</evidence>
<dbReference type="InterPro" id="IPR004396">
    <property type="entry name" value="ATPase_YchF/OLA1"/>
</dbReference>
<dbReference type="FunFam" id="3.10.20.30:FF:000001">
    <property type="entry name" value="Ribosome-binding ATPase YchF"/>
    <property type="match status" value="1"/>
</dbReference>
<dbReference type="GO" id="GO:0016887">
    <property type="term" value="F:ATP hydrolysis activity"/>
    <property type="evidence" value="ECO:0007669"/>
    <property type="project" value="InterPro"/>
</dbReference>
<dbReference type="SUPFAM" id="SSF52540">
    <property type="entry name" value="P-loop containing nucleoside triphosphate hydrolases"/>
    <property type="match status" value="1"/>
</dbReference>
<evidence type="ECO:0000256" key="3">
    <source>
        <dbReference type="ARBA" id="ARBA00022840"/>
    </source>
</evidence>
<dbReference type="STRING" id="1817883.A3G31_09855"/>
<keyword evidence="4" id="KW-0175">Coiled coil</keyword>
<gene>
    <name evidence="6" type="ORF">A3G31_09855</name>
</gene>
<reference evidence="6 7" key="1">
    <citation type="journal article" date="2016" name="Nat. Commun.">
        <title>Thousands of microbial genomes shed light on interconnected biogeochemical processes in an aquifer system.</title>
        <authorList>
            <person name="Anantharaman K."/>
            <person name="Brown C.T."/>
            <person name="Hug L.A."/>
            <person name="Sharon I."/>
            <person name="Castelle C.J."/>
            <person name="Probst A.J."/>
            <person name="Thomas B.C."/>
            <person name="Singh A."/>
            <person name="Wilkins M.J."/>
            <person name="Karaoz U."/>
            <person name="Brodie E.L."/>
            <person name="Williams K.H."/>
            <person name="Hubbard S.S."/>
            <person name="Banfield J.F."/>
        </authorList>
    </citation>
    <scope>NUCLEOTIDE SEQUENCE [LARGE SCALE GENOMIC DNA]</scope>
</reference>
<keyword evidence="1" id="KW-0479">Metal-binding</keyword>
<dbReference type="AlphaFoldDB" id="A0A1F7SL04"/>
<dbReference type="GO" id="GO:0005524">
    <property type="term" value="F:ATP binding"/>
    <property type="evidence" value="ECO:0007669"/>
    <property type="project" value="UniProtKB-KW"/>
</dbReference>
<dbReference type="InterPro" id="IPR012675">
    <property type="entry name" value="Beta-grasp_dom_sf"/>
</dbReference>
<dbReference type="InterPro" id="IPR027417">
    <property type="entry name" value="P-loop_NTPase"/>
</dbReference>
<feature type="non-terminal residue" evidence="6">
    <location>
        <position position="1"/>
    </location>
</feature>
<name>A0A1F7SL04_9BACT</name>
<comment type="caution">
    <text evidence="6">The sequence shown here is derived from an EMBL/GenBank/DDBJ whole genome shotgun (WGS) entry which is preliminary data.</text>
</comment>
<sequence length="334" mass="37683">TMAEPNVGVAFVPDKRIDRLCEVFKPQKTTYASVKYIDMPGLQKGSLSEGTKITEFLARAREVDALVHVVRVFEDASVQNPAGSIDPLRDAKDLELEFILSDLSIIEKRLERIEADLKKGIERQKREIEKQLLSGFKEILEKETPMRNINVKPEDEKLIRGYQFLTLKPMVVVLNIHENHINSDETEKLSAHIRKNFSGEMDRTVAVCAKTEMEISQLPVEESQMFMDELGIKESAMSKLINACYDILGLISFLTVGEDEVRAWTIKKGSNACNAGGVIHSDIERGFIKAEVISYEDFMEAGSISNARSKGTFRLESRNYVVSDGDIINFKFNV</sequence>
<accession>A0A1F7SL04</accession>
<evidence type="ECO:0000256" key="4">
    <source>
        <dbReference type="SAM" id="Coils"/>
    </source>
</evidence>
<feature type="coiled-coil region" evidence="4">
    <location>
        <begin position="96"/>
        <end position="123"/>
    </location>
</feature>
<evidence type="ECO:0000256" key="1">
    <source>
        <dbReference type="ARBA" id="ARBA00022723"/>
    </source>
</evidence>
<dbReference type="PANTHER" id="PTHR23305:SF18">
    <property type="entry name" value="OBG-TYPE G DOMAIN-CONTAINING PROTEIN"/>
    <property type="match status" value="1"/>
</dbReference>
<dbReference type="GO" id="GO:0005525">
    <property type="term" value="F:GTP binding"/>
    <property type="evidence" value="ECO:0007669"/>
    <property type="project" value="InterPro"/>
</dbReference>
<dbReference type="Gene3D" id="3.40.50.300">
    <property type="entry name" value="P-loop containing nucleotide triphosphate hydrolases"/>
    <property type="match status" value="1"/>
</dbReference>
<dbReference type="InterPro" id="IPR013029">
    <property type="entry name" value="YchF_C"/>
</dbReference>
<dbReference type="GO" id="GO:0005737">
    <property type="term" value="C:cytoplasm"/>
    <property type="evidence" value="ECO:0007669"/>
    <property type="project" value="TreeGrafter"/>
</dbReference>
<organism evidence="6 7">
    <name type="scientific">Candidatus Schekmanbacteria bacterium RIFCSPLOWO2_12_FULL_38_15</name>
    <dbReference type="NCBI Taxonomy" id="1817883"/>
    <lineage>
        <taxon>Bacteria</taxon>
        <taxon>Candidatus Schekmaniibacteriota</taxon>
    </lineage>
</organism>
<dbReference type="Gene3D" id="3.10.20.30">
    <property type="match status" value="1"/>
</dbReference>
<feature type="domain" description="YchF C-terminal" evidence="5">
    <location>
        <begin position="250"/>
        <end position="333"/>
    </location>
</feature>
<dbReference type="Pfam" id="PF06071">
    <property type="entry name" value="YchF-GTPase_C"/>
    <property type="match status" value="1"/>
</dbReference>
<evidence type="ECO:0000259" key="5">
    <source>
        <dbReference type="Pfam" id="PF06071"/>
    </source>
</evidence>
<dbReference type="PIRSF" id="PIRSF006641">
    <property type="entry name" value="CHP00092"/>
    <property type="match status" value="1"/>
</dbReference>
<dbReference type="Proteomes" id="UP000178082">
    <property type="component" value="Unassembled WGS sequence"/>
</dbReference>
<proteinExistence type="predicted"/>
<keyword evidence="2" id="KW-0547">Nucleotide-binding</keyword>
<dbReference type="SUPFAM" id="SSF81271">
    <property type="entry name" value="TGS-like"/>
    <property type="match status" value="1"/>
</dbReference>
<keyword evidence="3" id="KW-0067">ATP-binding</keyword>
<dbReference type="EMBL" id="MGDI01000011">
    <property type="protein sequence ID" value="OGL54460.1"/>
    <property type="molecule type" value="Genomic_DNA"/>
</dbReference>
<dbReference type="InterPro" id="IPR012676">
    <property type="entry name" value="TGS-like"/>
</dbReference>
<dbReference type="Gene3D" id="1.10.150.300">
    <property type="entry name" value="TGS-like domain"/>
    <property type="match status" value="1"/>
</dbReference>
<dbReference type="GO" id="GO:0046872">
    <property type="term" value="F:metal ion binding"/>
    <property type="evidence" value="ECO:0007669"/>
    <property type="project" value="UniProtKB-KW"/>
</dbReference>